<dbReference type="PANTHER" id="PTHR33112:SF10">
    <property type="entry name" value="TOL"/>
    <property type="match status" value="1"/>
</dbReference>
<feature type="domain" description="Heterokaryon incompatibility" evidence="1">
    <location>
        <begin position="256"/>
        <end position="402"/>
    </location>
</feature>
<dbReference type="EMBL" id="MCFA01000112">
    <property type="protein sequence ID" value="ORY07044.1"/>
    <property type="molecule type" value="Genomic_DNA"/>
</dbReference>
<sequence length="695" mass="79039">MLCDHCLELFAFSDTDTIIAKKKEFIEHAQGLNFSPRQTAQLRCDLERYQACLALKNNDPGFPCPWDIQQLPEPRKSHGGLLHVLPAQENFRWSKVRHSALSTDCELCLKLDEMIRIRTRFRNPESILITAAINIMMRSLLPVSLIFQLEDTEDEYSESMVLRFKLAIAENSDDRFRPNYPLRLIAGESTGDQTCLEILCRSLAHCLSTHTLCGNQSSGWIPSRLLDVHPKYIGCESTRIVETRELPDHTEHDVRYLTLSHVWGKSQTLKLLKSNYKALTCSIPDGQLPRRFLDAVHVTRQLGIRYIWIDSLCIIQDDREDWAHESVLMDQVYRHGICNIAACEGVDSNSSLFLRRRPDVGDIIHINKEFLDQVVRISIIPDWPRWALEHSPLYQRGWVVQERLLSPRAIHFSKYPFFSCSQAIITETSPPGQYSGFVSTRPSLGVKSTSLQVDFSRWWIIVEEYTKCALTVSSDKLVAIAGIAKAIANQFKQPYVAGLWGGDFLLPSLLWSRKGKALESSVQYRAPSWSWASVDGVVSNACWPVVNQLVDIISVQIVSVYGNDYGELKYAEINLRGFLFDSNYQPGSPDRMECRMDNSCALSDEDCEGPIFFLPLTESSIRTYPSINPPTRMFCGIYVRKIKQAKFSKKNVLKRVGCAQDMEAGGGSHPLSLEDFERLLELHSHEEPAEDITLV</sequence>
<dbReference type="Pfam" id="PF06985">
    <property type="entry name" value="HET"/>
    <property type="match status" value="1"/>
</dbReference>
<dbReference type="PANTHER" id="PTHR33112">
    <property type="entry name" value="DOMAIN PROTEIN, PUTATIVE-RELATED"/>
    <property type="match status" value="1"/>
</dbReference>
<dbReference type="InterPro" id="IPR010730">
    <property type="entry name" value="HET"/>
</dbReference>
<dbReference type="OrthoDB" id="5362512at2759"/>
<proteinExistence type="predicted"/>
<evidence type="ECO:0000313" key="2">
    <source>
        <dbReference type="EMBL" id="ORY07044.1"/>
    </source>
</evidence>
<gene>
    <name evidence="2" type="ORF">BCR34DRAFT_518598</name>
</gene>
<comment type="caution">
    <text evidence="2">The sequence shown here is derived from an EMBL/GenBank/DDBJ whole genome shotgun (WGS) entry which is preliminary data.</text>
</comment>
<evidence type="ECO:0000313" key="3">
    <source>
        <dbReference type="Proteomes" id="UP000193144"/>
    </source>
</evidence>
<keyword evidence="3" id="KW-1185">Reference proteome</keyword>
<dbReference type="AlphaFoldDB" id="A0A1Y1ZA98"/>
<dbReference type="Proteomes" id="UP000193144">
    <property type="component" value="Unassembled WGS sequence"/>
</dbReference>
<dbReference type="STRING" id="1231657.A0A1Y1ZA98"/>
<reference evidence="2 3" key="1">
    <citation type="submission" date="2016-07" db="EMBL/GenBank/DDBJ databases">
        <title>Pervasive Adenine N6-methylation of Active Genes in Fungi.</title>
        <authorList>
            <consortium name="DOE Joint Genome Institute"/>
            <person name="Mondo S.J."/>
            <person name="Dannebaum R.O."/>
            <person name="Kuo R.C."/>
            <person name="Labutti K."/>
            <person name="Haridas S."/>
            <person name="Kuo A."/>
            <person name="Salamov A."/>
            <person name="Ahrendt S.R."/>
            <person name="Lipzen A."/>
            <person name="Sullivan W."/>
            <person name="Andreopoulos W.B."/>
            <person name="Clum A."/>
            <person name="Lindquist E."/>
            <person name="Daum C."/>
            <person name="Ramamoorthy G.K."/>
            <person name="Gryganskyi A."/>
            <person name="Culley D."/>
            <person name="Magnuson J.K."/>
            <person name="James T.Y."/>
            <person name="O'Malley M.A."/>
            <person name="Stajich J.E."/>
            <person name="Spatafora J.W."/>
            <person name="Visel A."/>
            <person name="Grigoriev I.V."/>
        </authorList>
    </citation>
    <scope>NUCLEOTIDE SEQUENCE [LARGE SCALE GENOMIC DNA]</scope>
    <source>
        <strain evidence="2 3">CBS 115471</strain>
    </source>
</reference>
<organism evidence="2 3">
    <name type="scientific">Clohesyomyces aquaticus</name>
    <dbReference type="NCBI Taxonomy" id="1231657"/>
    <lineage>
        <taxon>Eukaryota</taxon>
        <taxon>Fungi</taxon>
        <taxon>Dikarya</taxon>
        <taxon>Ascomycota</taxon>
        <taxon>Pezizomycotina</taxon>
        <taxon>Dothideomycetes</taxon>
        <taxon>Pleosporomycetidae</taxon>
        <taxon>Pleosporales</taxon>
        <taxon>Lindgomycetaceae</taxon>
        <taxon>Clohesyomyces</taxon>
    </lineage>
</organism>
<protein>
    <submittedName>
        <fullName evidence="2">Heterokaryon incompatibility protein-domain-containing protein</fullName>
    </submittedName>
</protein>
<evidence type="ECO:0000259" key="1">
    <source>
        <dbReference type="Pfam" id="PF06985"/>
    </source>
</evidence>
<name>A0A1Y1ZA98_9PLEO</name>
<accession>A0A1Y1ZA98</accession>